<dbReference type="InterPro" id="IPR011978">
    <property type="entry name" value="YgfB-like"/>
</dbReference>
<keyword evidence="2" id="KW-1185">Reference proteome</keyword>
<accession>A0A521FBR7</accession>
<dbReference type="RefSeq" id="WP_142494352.1">
    <property type="nucleotide sequence ID" value="NZ_FXTO01000026.1"/>
</dbReference>
<proteinExistence type="predicted"/>
<dbReference type="OrthoDB" id="7647056at2"/>
<dbReference type="Pfam" id="PF03695">
    <property type="entry name" value="UPF0149"/>
    <property type="match status" value="1"/>
</dbReference>
<organism evidence="1 2">
    <name type="scientific">Thalassovita litoralis</name>
    <dbReference type="NCBI Taxonomy" id="1010611"/>
    <lineage>
        <taxon>Bacteria</taxon>
        <taxon>Pseudomonadati</taxon>
        <taxon>Pseudomonadota</taxon>
        <taxon>Alphaproteobacteria</taxon>
        <taxon>Rhodobacterales</taxon>
        <taxon>Roseobacteraceae</taxon>
        <taxon>Thalassovita</taxon>
    </lineage>
</organism>
<dbReference type="InterPro" id="IPR036255">
    <property type="entry name" value="YgfB-like_sf"/>
</dbReference>
<dbReference type="AlphaFoldDB" id="A0A521FBR7"/>
<name>A0A521FBR7_9RHOB</name>
<dbReference type="SUPFAM" id="SSF101327">
    <property type="entry name" value="YgfB-like"/>
    <property type="match status" value="1"/>
</dbReference>
<dbReference type="EMBL" id="FXTO01000026">
    <property type="protein sequence ID" value="SMO93514.1"/>
    <property type="molecule type" value="Genomic_DNA"/>
</dbReference>
<gene>
    <name evidence="1" type="ORF">SAMN06265173_12638</name>
</gene>
<evidence type="ECO:0000313" key="2">
    <source>
        <dbReference type="Proteomes" id="UP000316030"/>
    </source>
</evidence>
<sequence>MLPKSLQNLLDRLPRNAEAPKAREVFRQVALEVMADQSVVTQLAGYLGHCEDHDDQADRLMQILTSVLDEARMAKENGKAVGAQFIGFLEEELGRFKLKGAMTSAGRLFLASCWGRAGLDAPEAVAADFSMFDDAEGAFEDHDPAEMGPLIDNLLKEASGGDDGDLSALHTGFSEIIATLPAEVRSPMVQKVVARPKTVMGELGCALLFDRREEIRHGALQGLMDRSTDGHLSPDLVGRLTILRSWVSDTKTITGIDAIVHHAIRNGNVSPQTMGAPKVHRALTSLIDGTGAQSMTIVLQSGGARKVAVILIKQGFGVKDAYLIPCSSASEQKRLVEMIASEVETRDVSLEYVATAIAWGLSDGLENNQPPAPGLVDVVQALGLHDMRPSPASIVDVVATADPEGKLDAMSVQAKGRLITASADWDMISPMISESWYEDSDSFTDAIEGSKTPAAMKRALWQALEDRRDHWAKVFARMGHLFQTAAEPEAPQFLAVAQALTNGRALKKTPIMELIFEQSFEVWLDRNVLGHDPSSPGASFEVTSGPVPSGMPMPKISPEKPGELEKLLKPAGLTEWWVDGYMMGVCTAPEFVAPGSWAEVLLHVIGPEIQSDKTLQRILDLLMLRYNGTLTKLRTPIGVPLIPDEAPLISIWADGYLTAWEGNKPYWPKAKLGKDDKAARKLLEDASSWKFDADRFRKDIPNWLRHRFANQEGMHLS</sequence>
<dbReference type="Proteomes" id="UP000316030">
    <property type="component" value="Unassembled WGS sequence"/>
</dbReference>
<evidence type="ECO:0008006" key="3">
    <source>
        <dbReference type="Google" id="ProtNLM"/>
    </source>
</evidence>
<reference evidence="1 2" key="1">
    <citation type="submission" date="2017-05" db="EMBL/GenBank/DDBJ databases">
        <authorList>
            <person name="Varghese N."/>
            <person name="Submissions S."/>
        </authorList>
    </citation>
    <scope>NUCLEOTIDE SEQUENCE [LARGE SCALE GENOMIC DNA]</scope>
    <source>
        <strain evidence="1 2">DSM 29506</strain>
    </source>
</reference>
<evidence type="ECO:0000313" key="1">
    <source>
        <dbReference type="EMBL" id="SMO93514.1"/>
    </source>
</evidence>
<protein>
    <recommendedName>
        <fullName evidence="3">YecA family protein</fullName>
    </recommendedName>
</protein>